<reference evidence="2" key="1">
    <citation type="journal article" date="2017" name="Appl. Environ. Microbiol.">
        <title>Genomic analysis of Calderihabitans maritimus KKC1, a thermophilic hydrogenogenic carboxydotrophic bacterium isolated from marine sediment.</title>
        <authorList>
            <person name="Omae K."/>
            <person name="Yoneda Y."/>
            <person name="Fukuyama Y."/>
            <person name="Yoshida T."/>
            <person name="Sako Y."/>
        </authorList>
    </citation>
    <scope>NUCLEOTIDE SEQUENCE [LARGE SCALE GENOMIC DNA]</scope>
    <source>
        <strain evidence="2">KKC1</strain>
    </source>
</reference>
<evidence type="ECO:0000313" key="1">
    <source>
        <dbReference type="EMBL" id="GAW91048.1"/>
    </source>
</evidence>
<name>A0A1Z5HNL9_9FIRM</name>
<dbReference type="PANTHER" id="PTHR46638">
    <property type="entry name" value="CORRINOID ADENOSYLTRANSFERASE"/>
    <property type="match status" value="1"/>
</dbReference>
<dbReference type="EMBL" id="BDGJ01000004">
    <property type="protein sequence ID" value="GAW91048.1"/>
    <property type="molecule type" value="Genomic_DNA"/>
</dbReference>
<dbReference type="CDD" id="cd00561">
    <property type="entry name" value="CobA_ACA"/>
    <property type="match status" value="1"/>
</dbReference>
<keyword evidence="1" id="KW-0808">Transferase</keyword>
<dbReference type="SUPFAM" id="SSF52540">
    <property type="entry name" value="P-loop containing nucleoside triphosphate hydrolases"/>
    <property type="match status" value="1"/>
</dbReference>
<dbReference type="AlphaFoldDB" id="A0A1Z5HNL9"/>
<proteinExistence type="predicted"/>
<dbReference type="PANTHER" id="PTHR46638:SF1">
    <property type="entry name" value="CORRINOID ADENOSYLTRANSFERASE"/>
    <property type="match status" value="1"/>
</dbReference>
<comment type="caution">
    <text evidence="1">The sequence shown here is derived from an EMBL/GenBank/DDBJ whole genome shotgun (WGS) entry which is preliminary data.</text>
</comment>
<gene>
    <name evidence="1" type="ORF">KKC1_02100</name>
</gene>
<dbReference type="NCBIfam" id="NF004637">
    <property type="entry name" value="PRK05986.1"/>
    <property type="match status" value="1"/>
</dbReference>
<dbReference type="GO" id="GO:0005524">
    <property type="term" value="F:ATP binding"/>
    <property type="evidence" value="ECO:0007669"/>
    <property type="project" value="InterPro"/>
</dbReference>
<dbReference type="Gene3D" id="3.40.50.300">
    <property type="entry name" value="P-loop containing nucleotide triphosphate hydrolases"/>
    <property type="match status" value="1"/>
</dbReference>
<organism evidence="1 2">
    <name type="scientific">Calderihabitans maritimus</name>
    <dbReference type="NCBI Taxonomy" id="1246530"/>
    <lineage>
        <taxon>Bacteria</taxon>
        <taxon>Bacillati</taxon>
        <taxon>Bacillota</taxon>
        <taxon>Clostridia</taxon>
        <taxon>Neomoorellales</taxon>
        <taxon>Calderihabitantaceae</taxon>
        <taxon>Calderihabitans</taxon>
    </lineage>
</organism>
<protein>
    <submittedName>
        <fullName evidence="1">ATP:corrinoid adenosyltransferase</fullName>
    </submittedName>
</protein>
<dbReference type="RefSeq" id="WP_088552645.1">
    <property type="nucleotide sequence ID" value="NZ_BDGJ01000004.1"/>
</dbReference>
<accession>A0A1Z5HNL9</accession>
<keyword evidence="2" id="KW-1185">Reference proteome</keyword>
<dbReference type="InterPro" id="IPR003724">
    <property type="entry name" value="CblAdoTrfase_CobA"/>
</dbReference>
<dbReference type="GO" id="GO:0008817">
    <property type="term" value="F:corrinoid adenosyltransferase activity"/>
    <property type="evidence" value="ECO:0007669"/>
    <property type="project" value="InterPro"/>
</dbReference>
<sequence length="176" mass="19801">MVLEKGLVQLYTGDSKGKTTAALGLSLRAVGHGFRVFIVQFLKTGQNYGELKSIARLYPEVQIKSFGAPGFIAVRGIQEEDRILAREAMDFVWDLIKNPRAEIIILDEITNALYYNLIDVKEVLELIRHKPEGVELVMTGRNAPEELIQAADLVTEMRSIKHPYQKGIGSRRGIEY</sequence>
<dbReference type="OrthoDB" id="9810309at2"/>
<dbReference type="GO" id="GO:0009236">
    <property type="term" value="P:cobalamin biosynthetic process"/>
    <property type="evidence" value="ECO:0007669"/>
    <property type="project" value="InterPro"/>
</dbReference>
<dbReference type="InterPro" id="IPR027417">
    <property type="entry name" value="P-loop_NTPase"/>
</dbReference>
<dbReference type="PIRSF" id="PIRSF015617">
    <property type="entry name" value="Adensltrnsf_CobA"/>
    <property type="match status" value="1"/>
</dbReference>
<dbReference type="Proteomes" id="UP000197032">
    <property type="component" value="Unassembled WGS sequence"/>
</dbReference>
<dbReference type="NCBIfam" id="TIGR00708">
    <property type="entry name" value="cobA"/>
    <property type="match status" value="1"/>
</dbReference>
<evidence type="ECO:0000313" key="2">
    <source>
        <dbReference type="Proteomes" id="UP000197032"/>
    </source>
</evidence>
<dbReference type="Pfam" id="PF02572">
    <property type="entry name" value="CobA_CobO_BtuR"/>
    <property type="match status" value="1"/>
</dbReference>